<dbReference type="AlphaFoldDB" id="A0A151S4U9"/>
<dbReference type="InterPro" id="IPR043502">
    <property type="entry name" value="DNA/RNA_pol_sf"/>
</dbReference>
<sequence>MDIHNVFLHGDLDEEVYMKLPPSFKSHDLTKVCKLRNSLYGLKQAPRYWFGKLKNALQQYGFTQSYSDYSLFTLHHDELHLNVLVYVDDLVISGNNEEAIKSFKAY</sequence>
<organism evidence="2 3">
    <name type="scientific">Cajanus cajan</name>
    <name type="common">Pigeon pea</name>
    <name type="synonym">Cajanus indicus</name>
    <dbReference type="NCBI Taxonomy" id="3821"/>
    <lineage>
        <taxon>Eukaryota</taxon>
        <taxon>Viridiplantae</taxon>
        <taxon>Streptophyta</taxon>
        <taxon>Embryophyta</taxon>
        <taxon>Tracheophyta</taxon>
        <taxon>Spermatophyta</taxon>
        <taxon>Magnoliopsida</taxon>
        <taxon>eudicotyledons</taxon>
        <taxon>Gunneridae</taxon>
        <taxon>Pentapetalae</taxon>
        <taxon>rosids</taxon>
        <taxon>fabids</taxon>
        <taxon>Fabales</taxon>
        <taxon>Fabaceae</taxon>
        <taxon>Papilionoideae</taxon>
        <taxon>50 kb inversion clade</taxon>
        <taxon>NPAAA clade</taxon>
        <taxon>indigoferoid/millettioid clade</taxon>
        <taxon>Phaseoleae</taxon>
        <taxon>Cajanus</taxon>
    </lineage>
</organism>
<keyword evidence="3" id="KW-1185">Reference proteome</keyword>
<evidence type="ECO:0000313" key="2">
    <source>
        <dbReference type="EMBL" id="KYP49843.1"/>
    </source>
</evidence>
<dbReference type="Gramene" id="C.cajan_29070.t">
    <property type="protein sequence ID" value="C.cajan_29070.t.cds1"/>
    <property type="gene ID" value="C.cajan_29070"/>
</dbReference>
<feature type="domain" description="Reverse transcriptase Ty1/copia-type" evidence="1">
    <location>
        <begin position="1"/>
        <end position="105"/>
    </location>
</feature>
<dbReference type="SUPFAM" id="SSF56672">
    <property type="entry name" value="DNA/RNA polymerases"/>
    <property type="match status" value="1"/>
</dbReference>
<dbReference type="InterPro" id="IPR013103">
    <property type="entry name" value="RVT_2"/>
</dbReference>
<reference evidence="2" key="1">
    <citation type="journal article" date="2012" name="Nat. Biotechnol.">
        <title>Draft genome sequence of pigeonpea (Cajanus cajan), an orphan legume crop of resource-poor farmers.</title>
        <authorList>
            <person name="Varshney R.K."/>
            <person name="Chen W."/>
            <person name="Li Y."/>
            <person name="Bharti A.K."/>
            <person name="Saxena R.K."/>
            <person name="Schlueter J.A."/>
            <person name="Donoghue M.T."/>
            <person name="Azam S."/>
            <person name="Fan G."/>
            <person name="Whaley A.M."/>
            <person name="Farmer A.D."/>
            <person name="Sheridan J."/>
            <person name="Iwata A."/>
            <person name="Tuteja R."/>
            <person name="Penmetsa R.V."/>
            <person name="Wu W."/>
            <person name="Upadhyaya H.D."/>
            <person name="Yang S.P."/>
            <person name="Shah T."/>
            <person name="Saxena K.B."/>
            <person name="Michael T."/>
            <person name="McCombie W.R."/>
            <person name="Yang B."/>
            <person name="Zhang G."/>
            <person name="Yang H."/>
            <person name="Wang J."/>
            <person name="Spillane C."/>
            <person name="Cook D.R."/>
            <person name="May G.D."/>
            <person name="Xu X."/>
            <person name="Jackson S.A."/>
        </authorList>
    </citation>
    <scope>NUCLEOTIDE SEQUENCE [LARGE SCALE GENOMIC DNA]</scope>
</reference>
<dbReference type="Gene3D" id="3.30.70.270">
    <property type="match status" value="1"/>
</dbReference>
<proteinExistence type="predicted"/>
<dbReference type="Pfam" id="PF07727">
    <property type="entry name" value="RVT_2"/>
    <property type="match status" value="1"/>
</dbReference>
<dbReference type="EMBL" id="KQ483468">
    <property type="protein sequence ID" value="KYP49843.1"/>
    <property type="molecule type" value="Genomic_DNA"/>
</dbReference>
<accession>A0A151S4U9</accession>
<evidence type="ECO:0000259" key="1">
    <source>
        <dbReference type="Pfam" id="PF07727"/>
    </source>
</evidence>
<gene>
    <name evidence="2" type="ORF">KK1_028439</name>
</gene>
<name>A0A151S4U9_CAJCA</name>
<dbReference type="Proteomes" id="UP000075243">
    <property type="component" value="Unassembled WGS sequence"/>
</dbReference>
<protein>
    <submittedName>
        <fullName evidence="2">Copia protein</fullName>
    </submittedName>
</protein>
<evidence type="ECO:0000313" key="3">
    <source>
        <dbReference type="Proteomes" id="UP000075243"/>
    </source>
</evidence>
<dbReference type="InterPro" id="IPR043128">
    <property type="entry name" value="Rev_trsase/Diguanyl_cyclase"/>
</dbReference>